<proteinExistence type="predicted"/>
<dbReference type="EMBL" id="BPLR01009999">
    <property type="protein sequence ID" value="GIY36022.1"/>
    <property type="molecule type" value="Genomic_DNA"/>
</dbReference>
<evidence type="ECO:0000313" key="1">
    <source>
        <dbReference type="EMBL" id="GIY36022.1"/>
    </source>
</evidence>
<name>A0AAV4SRD9_CAEEX</name>
<sequence>MLSTSEKLSSGQRKDLCPLFANDPLLFISIFCICVERAGVVEEKGSKFNIVRSIGFPFILEVKHSCYRHPKSFHLASERFMSPLANDPLLFISIFCICVERAGVVEEKGSKFNIVCSIGFPFILEGPIRTWQFEKGDLRERLGFSSG</sequence>
<organism evidence="1 2">
    <name type="scientific">Caerostris extrusa</name>
    <name type="common">Bark spider</name>
    <name type="synonym">Caerostris bankana</name>
    <dbReference type="NCBI Taxonomy" id="172846"/>
    <lineage>
        <taxon>Eukaryota</taxon>
        <taxon>Metazoa</taxon>
        <taxon>Ecdysozoa</taxon>
        <taxon>Arthropoda</taxon>
        <taxon>Chelicerata</taxon>
        <taxon>Arachnida</taxon>
        <taxon>Araneae</taxon>
        <taxon>Araneomorphae</taxon>
        <taxon>Entelegynae</taxon>
        <taxon>Araneoidea</taxon>
        <taxon>Araneidae</taxon>
        <taxon>Caerostris</taxon>
    </lineage>
</organism>
<evidence type="ECO:0000313" key="2">
    <source>
        <dbReference type="Proteomes" id="UP001054945"/>
    </source>
</evidence>
<keyword evidence="2" id="KW-1185">Reference proteome</keyword>
<protein>
    <submittedName>
        <fullName evidence="1">Uncharacterized protein</fullName>
    </submittedName>
</protein>
<accession>A0AAV4SRD9</accession>
<dbReference type="AlphaFoldDB" id="A0AAV4SRD9"/>
<gene>
    <name evidence="1" type="ORF">CEXT_383041</name>
</gene>
<comment type="caution">
    <text evidence="1">The sequence shown here is derived from an EMBL/GenBank/DDBJ whole genome shotgun (WGS) entry which is preliminary data.</text>
</comment>
<reference evidence="1 2" key="1">
    <citation type="submission" date="2021-06" db="EMBL/GenBank/DDBJ databases">
        <title>Caerostris extrusa draft genome.</title>
        <authorList>
            <person name="Kono N."/>
            <person name="Arakawa K."/>
        </authorList>
    </citation>
    <scope>NUCLEOTIDE SEQUENCE [LARGE SCALE GENOMIC DNA]</scope>
</reference>
<dbReference type="Proteomes" id="UP001054945">
    <property type="component" value="Unassembled WGS sequence"/>
</dbReference>